<evidence type="ECO:0000313" key="4">
    <source>
        <dbReference type="Proteomes" id="UP001194580"/>
    </source>
</evidence>
<dbReference type="EMBL" id="JAAAIL010000776">
    <property type="protein sequence ID" value="KAG0273253.1"/>
    <property type="molecule type" value="Genomic_DNA"/>
</dbReference>
<keyword evidence="1" id="KW-0175">Coiled coil</keyword>
<feature type="region of interest" description="Disordered" evidence="2">
    <location>
        <begin position="308"/>
        <end position="334"/>
    </location>
</feature>
<feature type="compositionally biased region" description="Low complexity" evidence="2">
    <location>
        <begin position="77"/>
        <end position="97"/>
    </location>
</feature>
<protein>
    <submittedName>
        <fullName evidence="3">Uncharacterized protein</fullName>
    </submittedName>
</protein>
<feature type="coiled-coil region" evidence="1">
    <location>
        <begin position="372"/>
        <end position="399"/>
    </location>
</feature>
<organism evidence="3 4">
    <name type="scientific">Linnemannia exigua</name>
    <dbReference type="NCBI Taxonomy" id="604196"/>
    <lineage>
        <taxon>Eukaryota</taxon>
        <taxon>Fungi</taxon>
        <taxon>Fungi incertae sedis</taxon>
        <taxon>Mucoromycota</taxon>
        <taxon>Mortierellomycotina</taxon>
        <taxon>Mortierellomycetes</taxon>
        <taxon>Mortierellales</taxon>
        <taxon>Mortierellaceae</taxon>
        <taxon>Linnemannia</taxon>
    </lineage>
</organism>
<evidence type="ECO:0000256" key="1">
    <source>
        <dbReference type="SAM" id="Coils"/>
    </source>
</evidence>
<reference evidence="3" key="1">
    <citation type="journal article" date="2020" name="Fungal Divers.">
        <title>Resolving the Mortierellaceae phylogeny through synthesis of multi-gene phylogenetics and phylogenomics.</title>
        <authorList>
            <person name="Vandepol N."/>
            <person name="Liber J."/>
            <person name="Desiro A."/>
            <person name="Na H."/>
            <person name="Kennedy M."/>
            <person name="Barry K."/>
            <person name="Grigoriev I.V."/>
            <person name="Miller A.N."/>
            <person name="O'Donnell K."/>
            <person name="Stajich J.E."/>
            <person name="Bonito G."/>
        </authorList>
    </citation>
    <scope>NUCLEOTIDE SEQUENCE</scope>
    <source>
        <strain evidence="3">NRRL 28262</strain>
    </source>
</reference>
<name>A0AAD4DAT8_9FUNG</name>
<feature type="coiled-coil region" evidence="1">
    <location>
        <begin position="249"/>
        <end position="283"/>
    </location>
</feature>
<dbReference type="Proteomes" id="UP001194580">
    <property type="component" value="Unassembled WGS sequence"/>
</dbReference>
<comment type="caution">
    <text evidence="3">The sequence shown here is derived from an EMBL/GenBank/DDBJ whole genome shotgun (WGS) entry which is preliminary data.</text>
</comment>
<accession>A0AAD4DAT8</accession>
<keyword evidence="4" id="KW-1185">Reference proteome</keyword>
<sequence length="510" mass="57274">MVEPNHLATYLQDNKHMHDDHEARTVTAFDIDSSTNENLSSQPILPSQLRKHHESLKFLEKTTQQPQPTLSENHLLQQHQNQIQEQQPPPQTDTSEPSQRRQPLHDYDTSVSPLSLPTADKEAHVKSPGTGMPATPISTIKKTRFEDTFSSPVLPSEHSDDEDVDNVSQRTESPTEISSPSYHSSGALIRAKSFSMFESSSDSLFGGGGRHYQPYSNRNSFMNPNYSSNMDFSEIMMPTRDWIKMQTRINSLETEIVHVTRTNQLLNQELDKVSGHLQRLTIEDGVGWRKEYEFLVQQVDLMHRQLQIAHSQSSRGDGGAGRDGQQGQLVRGQPEMTRQLHAEVKDLTASLKSWQTAFQQADEKYRRKCDGERALKQTLQERENQLSSLVEKLSGYENEFKKSLSNYEQLSRLKSELEALEGKWRLTEGDRGKVATASMSTSTSTLAQSLSSTPATPSVTFASINPAIKQSGMPGIFPDAQSQRQPIPSTDHLTVSILSWAALLATYILS</sequence>
<evidence type="ECO:0000256" key="2">
    <source>
        <dbReference type="SAM" id="MobiDB-lite"/>
    </source>
</evidence>
<proteinExistence type="predicted"/>
<dbReference type="AlphaFoldDB" id="A0AAD4DAT8"/>
<evidence type="ECO:0000313" key="3">
    <source>
        <dbReference type="EMBL" id="KAG0273253.1"/>
    </source>
</evidence>
<gene>
    <name evidence="3" type="ORF">BGZ95_010930</name>
</gene>
<feature type="region of interest" description="Disordered" evidence="2">
    <location>
        <begin position="77"/>
        <end position="184"/>
    </location>
</feature>
<feature type="compositionally biased region" description="Polar residues" evidence="2">
    <location>
        <begin position="166"/>
        <end position="184"/>
    </location>
</feature>